<feature type="transmembrane region" description="Helical" evidence="6">
    <location>
        <begin position="51"/>
        <end position="71"/>
    </location>
</feature>
<dbReference type="Pfam" id="PF04479">
    <property type="entry name" value="RTA1"/>
    <property type="match status" value="1"/>
</dbReference>
<dbReference type="dictyBase" id="DDB_G0271852">
    <property type="gene designation" value="rtaA"/>
</dbReference>
<feature type="transmembrane region" description="Helical" evidence="6">
    <location>
        <begin position="239"/>
        <end position="257"/>
    </location>
</feature>
<dbReference type="PANTHER" id="PTHR31465">
    <property type="entry name" value="PROTEIN RTA1-RELATED"/>
    <property type="match status" value="1"/>
</dbReference>
<reference evidence="7 8" key="1">
    <citation type="journal article" date="2005" name="Nature">
        <title>The genome of the social amoeba Dictyostelium discoideum.</title>
        <authorList>
            <consortium name="The Dictyostelium discoideum Sequencing Consortium"/>
            <person name="Eichinger L."/>
            <person name="Pachebat J.A."/>
            <person name="Glockner G."/>
            <person name="Rajandream M.A."/>
            <person name="Sucgang R."/>
            <person name="Berriman M."/>
            <person name="Song J."/>
            <person name="Olsen R."/>
            <person name="Szafranski K."/>
            <person name="Xu Q."/>
            <person name="Tunggal B."/>
            <person name="Kummerfeld S."/>
            <person name="Madera M."/>
            <person name="Konfortov B.A."/>
            <person name="Rivero F."/>
            <person name="Bankier A.T."/>
            <person name="Lehmann R."/>
            <person name="Hamlin N."/>
            <person name="Davies R."/>
            <person name="Gaudet P."/>
            <person name="Fey P."/>
            <person name="Pilcher K."/>
            <person name="Chen G."/>
            <person name="Saunders D."/>
            <person name="Sodergren E."/>
            <person name="Davis P."/>
            <person name="Kerhornou A."/>
            <person name="Nie X."/>
            <person name="Hall N."/>
            <person name="Anjard C."/>
            <person name="Hemphill L."/>
            <person name="Bason N."/>
            <person name="Farbrother P."/>
            <person name="Desany B."/>
            <person name="Just E."/>
            <person name="Morio T."/>
            <person name="Rost R."/>
            <person name="Churcher C."/>
            <person name="Cooper J."/>
            <person name="Haydock S."/>
            <person name="van Driessche N."/>
            <person name="Cronin A."/>
            <person name="Goodhead I."/>
            <person name="Muzny D."/>
            <person name="Mourier T."/>
            <person name="Pain A."/>
            <person name="Lu M."/>
            <person name="Harper D."/>
            <person name="Lindsay R."/>
            <person name="Hauser H."/>
            <person name="James K."/>
            <person name="Quiles M."/>
            <person name="Madan Babu M."/>
            <person name="Saito T."/>
            <person name="Buchrieser C."/>
            <person name="Wardroper A."/>
            <person name="Felder M."/>
            <person name="Thangavelu M."/>
            <person name="Johnson D."/>
            <person name="Knights A."/>
            <person name="Loulseged H."/>
            <person name="Mungall K."/>
            <person name="Oliver K."/>
            <person name="Price C."/>
            <person name="Quail M.A."/>
            <person name="Urushihara H."/>
            <person name="Hernandez J."/>
            <person name="Rabbinowitsch E."/>
            <person name="Steffen D."/>
            <person name="Sanders M."/>
            <person name="Ma J."/>
            <person name="Kohara Y."/>
            <person name="Sharp S."/>
            <person name="Simmonds M."/>
            <person name="Spiegler S."/>
            <person name="Tivey A."/>
            <person name="Sugano S."/>
            <person name="White B."/>
            <person name="Walker D."/>
            <person name="Woodward J."/>
            <person name="Winckler T."/>
            <person name="Tanaka Y."/>
            <person name="Shaulsky G."/>
            <person name="Schleicher M."/>
            <person name="Weinstock G."/>
            <person name="Rosenthal A."/>
            <person name="Cox E.C."/>
            <person name="Chisholm R.L."/>
            <person name="Gibbs R."/>
            <person name="Loomis W.F."/>
            <person name="Platzer M."/>
            <person name="Kay R.R."/>
            <person name="Williams J."/>
            <person name="Dear P.H."/>
            <person name="Noegel A.A."/>
            <person name="Barrell B."/>
            <person name="Kuspa A."/>
        </authorList>
    </citation>
    <scope>NUCLEOTIDE SEQUENCE [LARGE SCALE GENOMIC DNA]</scope>
    <source>
        <strain evidence="7 8">AX4</strain>
    </source>
</reference>
<comment type="subcellular location">
    <subcellularLocation>
        <location evidence="1">Membrane</location>
        <topology evidence="1">Multi-pass membrane protein</topology>
    </subcellularLocation>
</comment>
<protein>
    <recommendedName>
        <fullName evidence="9">RTA1-domain-containing protein</fullName>
    </recommendedName>
</protein>
<evidence type="ECO:0008006" key="9">
    <source>
        <dbReference type="Google" id="ProtNLM"/>
    </source>
</evidence>
<evidence type="ECO:0000313" key="8">
    <source>
        <dbReference type="Proteomes" id="UP000002195"/>
    </source>
</evidence>
<feature type="region of interest" description="Disordered" evidence="5">
    <location>
        <begin position="267"/>
        <end position="289"/>
    </location>
</feature>
<feature type="transmembrane region" description="Helical" evidence="6">
    <location>
        <begin position="127"/>
        <end position="151"/>
    </location>
</feature>
<evidence type="ECO:0000256" key="2">
    <source>
        <dbReference type="ARBA" id="ARBA00022692"/>
    </source>
</evidence>
<dbReference type="KEGG" id="ddi:DDB_G0271852"/>
<feature type="transmembrane region" description="Helical" evidence="6">
    <location>
        <begin position="83"/>
        <end position="106"/>
    </location>
</feature>
<dbReference type="GO" id="GO:0031154">
    <property type="term" value="P:culmination involved in sorocarp development"/>
    <property type="evidence" value="ECO:0000270"/>
    <property type="project" value="dictyBase"/>
</dbReference>
<dbReference type="PhylomeDB" id="Q86HF8"/>
<dbReference type="GO" id="GO:0016020">
    <property type="term" value="C:membrane"/>
    <property type="evidence" value="ECO:0007669"/>
    <property type="project" value="UniProtKB-SubCell"/>
</dbReference>
<feature type="transmembrane region" description="Helical" evidence="6">
    <location>
        <begin position="163"/>
        <end position="187"/>
    </location>
</feature>
<accession>Q55AG9</accession>
<proteinExistence type="predicted"/>
<feature type="transmembrane region" description="Helical" evidence="6">
    <location>
        <begin position="25"/>
        <end position="44"/>
    </location>
</feature>
<keyword evidence="3 6" id="KW-1133">Transmembrane helix</keyword>
<evidence type="ECO:0000256" key="5">
    <source>
        <dbReference type="SAM" id="MobiDB-lite"/>
    </source>
</evidence>
<organism evidence="7 8">
    <name type="scientific">Dictyostelium discoideum</name>
    <name type="common">Social amoeba</name>
    <dbReference type="NCBI Taxonomy" id="44689"/>
    <lineage>
        <taxon>Eukaryota</taxon>
        <taxon>Amoebozoa</taxon>
        <taxon>Evosea</taxon>
        <taxon>Eumycetozoa</taxon>
        <taxon>Dictyostelia</taxon>
        <taxon>Dictyosteliales</taxon>
        <taxon>Dictyosteliaceae</taxon>
        <taxon>Dictyostelium</taxon>
    </lineage>
</organism>
<dbReference type="EMBL" id="AAFI02000007">
    <property type="protein sequence ID" value="EAL71505.1"/>
    <property type="molecule type" value="Genomic_DNA"/>
</dbReference>
<dbReference type="HOGENOM" id="CLU_033465_3_3_1"/>
<keyword evidence="2 6" id="KW-0812">Transmembrane</keyword>
<dbReference type="STRING" id="44689.Q86HF8"/>
<evidence type="ECO:0000256" key="6">
    <source>
        <dbReference type="SAM" id="Phobius"/>
    </source>
</evidence>
<keyword evidence="8" id="KW-1185">Reference proteome</keyword>
<dbReference type="InterPro" id="IPR007568">
    <property type="entry name" value="RTA1"/>
</dbReference>
<accession>Q86HF8</accession>
<evidence type="ECO:0000256" key="3">
    <source>
        <dbReference type="ARBA" id="ARBA00022989"/>
    </source>
</evidence>
<dbReference type="PaxDb" id="44689-DDB0168536"/>
<dbReference type="Proteomes" id="UP000002195">
    <property type="component" value="Unassembled WGS sequence"/>
</dbReference>
<evidence type="ECO:0000313" key="7">
    <source>
        <dbReference type="EMBL" id="EAL71505.1"/>
    </source>
</evidence>
<dbReference type="eggNOG" id="ENOG502S9TD">
    <property type="taxonomic scope" value="Eukaryota"/>
</dbReference>
<dbReference type="GeneID" id="8618180"/>
<sequence length="289" mass="32134">MNSSSVNLADLPKYPNLYGYEPSQGLSIAAIVCFSTVSLVLIILSIKFKKFYFLVAPGAGIVTVIGYAIRIKSAQDTHVLGTYIATTLLILLPPTALAAVFLFAQLGKIMKRTGIQHPIFKPNVVKYLFLIVDIFSIIIQGAGGALLAQSADNPDLDKPAKGVMLTGLCIALCSFTLFFFLIIYLYIKVLKVQEEDKKWRIIFIALFASGILIILRSIYRVAEYAGGYHSAVMINEPLFYGLDTLPMFLLMCIWIPFHPGFVSLSKKKENKEEDKKNYDTETRNGVELE</sequence>
<evidence type="ECO:0000256" key="4">
    <source>
        <dbReference type="ARBA" id="ARBA00023136"/>
    </source>
</evidence>
<evidence type="ECO:0000256" key="1">
    <source>
        <dbReference type="ARBA" id="ARBA00004141"/>
    </source>
</evidence>
<name>Q86HF8_DICDI</name>
<dbReference type="RefSeq" id="XP_645440.1">
    <property type="nucleotide sequence ID" value="XM_640348.1"/>
</dbReference>
<dbReference type="AlphaFoldDB" id="Q86HF8"/>
<dbReference type="OMA" id="PYNNDAF"/>
<feature type="transmembrane region" description="Helical" evidence="6">
    <location>
        <begin position="199"/>
        <end position="219"/>
    </location>
</feature>
<keyword evidence="4 6" id="KW-0472">Membrane</keyword>
<gene>
    <name evidence="7" type="ORF">DDB_G0271852</name>
</gene>
<dbReference type="VEuPathDB" id="AmoebaDB:DDB_G0271852"/>
<dbReference type="PANTHER" id="PTHR31465:SF1">
    <property type="entry name" value="PROTEIN RTA1-RELATED"/>
    <property type="match status" value="1"/>
</dbReference>
<dbReference type="InParanoid" id="Q86HF8"/>
<comment type="caution">
    <text evidence="7">The sequence shown here is derived from an EMBL/GenBank/DDBJ whole genome shotgun (WGS) entry which is preliminary data.</text>
</comment>